<organism evidence="1 2">
    <name type="scientific">Arcicella aquatica</name>
    <dbReference type="NCBI Taxonomy" id="217141"/>
    <lineage>
        <taxon>Bacteria</taxon>
        <taxon>Pseudomonadati</taxon>
        <taxon>Bacteroidota</taxon>
        <taxon>Cytophagia</taxon>
        <taxon>Cytophagales</taxon>
        <taxon>Flectobacillaceae</taxon>
        <taxon>Arcicella</taxon>
    </lineage>
</organism>
<evidence type="ECO:0008006" key="3">
    <source>
        <dbReference type="Google" id="ProtNLM"/>
    </source>
</evidence>
<evidence type="ECO:0000313" key="1">
    <source>
        <dbReference type="EMBL" id="MEA5260826.1"/>
    </source>
</evidence>
<dbReference type="Proteomes" id="UP001304671">
    <property type="component" value="Unassembled WGS sequence"/>
</dbReference>
<comment type="caution">
    <text evidence="1">The sequence shown here is derived from an EMBL/GenBank/DDBJ whole genome shotgun (WGS) entry which is preliminary data.</text>
</comment>
<gene>
    <name evidence="1" type="ORF">VB264_23705</name>
</gene>
<reference evidence="1 2" key="1">
    <citation type="submission" date="2023-12" db="EMBL/GenBank/DDBJ databases">
        <title>Novel species of the genus Arcicella isolated from rivers.</title>
        <authorList>
            <person name="Lu H."/>
        </authorList>
    </citation>
    <scope>NUCLEOTIDE SEQUENCE [LARGE SCALE GENOMIC DNA]</scope>
    <source>
        <strain evidence="1 2">LMG 21963</strain>
    </source>
</reference>
<dbReference type="EMBL" id="JAYFUL010000070">
    <property type="protein sequence ID" value="MEA5260826.1"/>
    <property type="molecule type" value="Genomic_DNA"/>
</dbReference>
<name>A0ABU5QWW8_9BACT</name>
<sequence length="189" mass="21322">MKYPIIVLLLLTTLSVYSQKKTTSSVKKVAKKTKVVKKVKIVEEVEVSAPINPDVDEPQELVFSSSEDEFEPEFGNLDRPVMFNEVHKFGRLDPTIETTKQSLGSFISEALKKSDAKDCPIAGSYTTISISIRKNGKIDHVEPLKTEDFHSKCFLAIRDALMLSTNDKWTPAQKNGENINCFFVFKVEF</sequence>
<proteinExistence type="predicted"/>
<dbReference type="RefSeq" id="WP_323253685.1">
    <property type="nucleotide sequence ID" value="NZ_JAYFUL010000070.1"/>
</dbReference>
<keyword evidence="2" id="KW-1185">Reference proteome</keyword>
<accession>A0ABU5QWW8</accession>
<evidence type="ECO:0000313" key="2">
    <source>
        <dbReference type="Proteomes" id="UP001304671"/>
    </source>
</evidence>
<protein>
    <recommendedName>
        <fullName evidence="3">TonB C-terminal domain-containing protein</fullName>
    </recommendedName>
</protein>